<keyword evidence="1" id="KW-0812">Transmembrane</keyword>
<feature type="transmembrane region" description="Helical" evidence="1">
    <location>
        <begin position="108"/>
        <end position="127"/>
    </location>
</feature>
<comment type="caution">
    <text evidence="2">The sequence shown here is derived from an EMBL/GenBank/DDBJ whole genome shotgun (WGS) entry which is preliminary data.</text>
</comment>
<feature type="transmembrane region" description="Helical" evidence="1">
    <location>
        <begin position="283"/>
        <end position="305"/>
    </location>
</feature>
<protein>
    <recommendedName>
        <fullName evidence="4">Gustatory receptor</fullName>
    </recommendedName>
</protein>
<feature type="transmembrane region" description="Helical" evidence="1">
    <location>
        <begin position="162"/>
        <end position="183"/>
    </location>
</feature>
<proteinExistence type="predicted"/>
<organism evidence="2 3">
    <name type="scientific">Orchesella dallaii</name>
    <dbReference type="NCBI Taxonomy" id="48710"/>
    <lineage>
        <taxon>Eukaryota</taxon>
        <taxon>Metazoa</taxon>
        <taxon>Ecdysozoa</taxon>
        <taxon>Arthropoda</taxon>
        <taxon>Hexapoda</taxon>
        <taxon>Collembola</taxon>
        <taxon>Entomobryomorpha</taxon>
        <taxon>Entomobryoidea</taxon>
        <taxon>Orchesellidae</taxon>
        <taxon>Orchesellinae</taxon>
        <taxon>Orchesella</taxon>
    </lineage>
</organism>
<sequence length="407" mass="46504">MVSVSKVCNQIVRSLFHSRKQLANQETSIQSNVIATHLKWHTYLCATSGLSPYSWNSSDQKVIINKRHFQQKRKWIGFIIFFAMFLAMIYETMVFGYGFLEPSAYQDLLTRMLFLALYGGCGLYFIFNESHAHELAALINELTSKCETDPIFGGLNTNAMKLALRLHLISIIIPMGVMTMMVITPKLPPFPTGLTFQLGLDEQWWIAILRVLLTILQMWTLALYVFDGYLILLGTFFSVIGLWTAARSLKIRNTDTKLNNRLHQYRKIQLLACYANACFQKTIFLGFTVIMILGSTLCLAAVITYNSSLKPSILFLLMLFIVNLTGISAIVYKLPGMINLLSKQVIREWKRRVCDMVGRRKLESRILMSCTQIKIKFGELNYFEAGTSLVIVNFQIENTINLILLNH</sequence>
<evidence type="ECO:0000313" key="2">
    <source>
        <dbReference type="EMBL" id="CAL8116162.1"/>
    </source>
</evidence>
<gene>
    <name evidence="2" type="ORF">ODALV1_LOCUS17180</name>
</gene>
<evidence type="ECO:0008006" key="4">
    <source>
        <dbReference type="Google" id="ProtNLM"/>
    </source>
</evidence>
<evidence type="ECO:0000256" key="1">
    <source>
        <dbReference type="SAM" id="Phobius"/>
    </source>
</evidence>
<feature type="transmembrane region" description="Helical" evidence="1">
    <location>
        <begin position="75"/>
        <end position="96"/>
    </location>
</feature>
<keyword evidence="1" id="KW-0472">Membrane</keyword>
<dbReference type="EMBL" id="CAXLJM020000052">
    <property type="protein sequence ID" value="CAL8116162.1"/>
    <property type="molecule type" value="Genomic_DNA"/>
</dbReference>
<name>A0ABP1R0Q5_9HEXA</name>
<keyword evidence="3" id="KW-1185">Reference proteome</keyword>
<dbReference type="Proteomes" id="UP001642540">
    <property type="component" value="Unassembled WGS sequence"/>
</dbReference>
<feature type="transmembrane region" description="Helical" evidence="1">
    <location>
        <begin position="229"/>
        <end position="246"/>
    </location>
</feature>
<accession>A0ABP1R0Q5</accession>
<keyword evidence="1" id="KW-1133">Transmembrane helix</keyword>
<evidence type="ECO:0000313" key="3">
    <source>
        <dbReference type="Proteomes" id="UP001642540"/>
    </source>
</evidence>
<feature type="transmembrane region" description="Helical" evidence="1">
    <location>
        <begin position="312"/>
        <end position="332"/>
    </location>
</feature>
<reference evidence="2 3" key="1">
    <citation type="submission" date="2024-08" db="EMBL/GenBank/DDBJ databases">
        <authorList>
            <person name="Cucini C."/>
            <person name="Frati F."/>
        </authorList>
    </citation>
    <scope>NUCLEOTIDE SEQUENCE [LARGE SCALE GENOMIC DNA]</scope>
</reference>